<dbReference type="RefSeq" id="WP_007557465.1">
    <property type="nucleotide sequence ID" value="NC_022793.1"/>
</dbReference>
<dbReference type="EMBL" id="CP006604">
    <property type="protein sequence ID" value="AHA27876.1"/>
    <property type="molecule type" value="Genomic_DNA"/>
</dbReference>
<dbReference type="GO" id="GO:0045259">
    <property type="term" value="C:proton-transporting ATP synthase complex"/>
    <property type="evidence" value="ECO:0007669"/>
    <property type="project" value="UniProtKB-KW"/>
</dbReference>
<dbReference type="GO" id="GO:0005886">
    <property type="term" value="C:plasma membrane"/>
    <property type="evidence" value="ECO:0007669"/>
    <property type="project" value="UniProtKB-SubCell"/>
</dbReference>
<keyword evidence="2 13" id="KW-0813">Transport</keyword>
<reference evidence="16 17" key="1">
    <citation type="journal article" date="2014" name="Mol. Plant Microbe Interact.">
        <title>The complete genome sequence of Candidatus Liberibacter americanus, associated with citrus Huanglongbing.</title>
        <authorList>
            <person name="Wulff N.A."/>
            <person name="Zhang S."/>
            <person name="Setubal J.C."/>
            <person name="Almeida N.F."/>
            <person name="Martins E.C."/>
            <person name="Harakava R."/>
            <person name="Kumar D."/>
            <person name="Rangel L.T."/>
            <person name="Foissac X."/>
            <person name="Bove J."/>
            <person name="Gabriel D.W."/>
        </authorList>
    </citation>
    <scope>NUCLEOTIDE SEQUENCE [LARGE SCALE GENOMIC DNA]</scope>
    <source>
        <strain evidence="16 17">Sao Paulo</strain>
    </source>
</reference>
<evidence type="ECO:0000256" key="1">
    <source>
        <dbReference type="ARBA" id="ARBA00004377"/>
    </source>
</evidence>
<dbReference type="HOGENOM" id="CLU_079215_6_1_5"/>
<dbReference type="AlphaFoldDB" id="U6B7N6"/>
<evidence type="ECO:0000256" key="11">
    <source>
        <dbReference type="ARBA" id="ARBA00025614"/>
    </source>
</evidence>
<dbReference type="Proteomes" id="UP000017862">
    <property type="component" value="Chromosome"/>
</dbReference>
<dbReference type="InterPro" id="IPR002146">
    <property type="entry name" value="ATP_synth_b/b'su_bac/chlpt"/>
</dbReference>
<evidence type="ECO:0000256" key="2">
    <source>
        <dbReference type="ARBA" id="ARBA00022448"/>
    </source>
</evidence>
<keyword evidence="9 13" id="KW-0066">ATP synthesis</keyword>
<evidence type="ECO:0000256" key="4">
    <source>
        <dbReference type="ARBA" id="ARBA00022692"/>
    </source>
</evidence>
<dbReference type="STRING" id="1261131.lam_523"/>
<evidence type="ECO:0000256" key="12">
    <source>
        <dbReference type="ARBA" id="ARBA00025830"/>
    </source>
</evidence>
<evidence type="ECO:0000256" key="13">
    <source>
        <dbReference type="HAMAP-Rule" id="MF_01398"/>
    </source>
</evidence>
<evidence type="ECO:0000256" key="7">
    <source>
        <dbReference type="ARBA" id="ARBA00023065"/>
    </source>
</evidence>
<comment type="function">
    <text evidence="11">Component of the F(0) channel, it forms part of the peripheral stalk, linking F(1) to F(0). The b'-subunit is a diverged and duplicated form of b found in plants and photosynthetic bacteria.</text>
</comment>
<keyword evidence="3 13" id="KW-0138">CF(0)</keyword>
<gene>
    <name evidence="13" type="primary">atpF</name>
    <name evidence="16" type="ORF">lam_523</name>
</gene>
<dbReference type="HAMAP" id="MF_01398">
    <property type="entry name" value="ATP_synth_b_bprime"/>
    <property type="match status" value="1"/>
</dbReference>
<evidence type="ECO:0000256" key="3">
    <source>
        <dbReference type="ARBA" id="ARBA00022547"/>
    </source>
</evidence>
<comment type="similarity">
    <text evidence="13 14">Belongs to the ATPase B chain family.</text>
</comment>
<name>U6B7N6_9HYPH</name>
<keyword evidence="13" id="KW-1003">Cell membrane</keyword>
<evidence type="ECO:0000256" key="15">
    <source>
        <dbReference type="SAM" id="Coils"/>
    </source>
</evidence>
<evidence type="ECO:0000256" key="10">
    <source>
        <dbReference type="ARBA" id="ARBA00025198"/>
    </source>
</evidence>
<organism evidence="16 17">
    <name type="scientific">Candidatus Liberibacter americanus str. Sao Paulo</name>
    <dbReference type="NCBI Taxonomy" id="1261131"/>
    <lineage>
        <taxon>Bacteria</taxon>
        <taxon>Pseudomonadati</taxon>
        <taxon>Pseudomonadota</taxon>
        <taxon>Alphaproteobacteria</taxon>
        <taxon>Hyphomicrobiales</taxon>
        <taxon>Rhizobiaceae</taxon>
        <taxon>Liberibacter</taxon>
    </lineage>
</organism>
<dbReference type="eggNOG" id="COG0711">
    <property type="taxonomic scope" value="Bacteria"/>
</dbReference>
<dbReference type="PATRIC" id="fig|1261131.3.peg.497"/>
<keyword evidence="7 13" id="KW-0406">Ion transport</keyword>
<feature type="coiled-coil region" evidence="15">
    <location>
        <begin position="51"/>
        <end position="96"/>
    </location>
</feature>
<keyword evidence="4 13" id="KW-0812">Transmembrane</keyword>
<keyword evidence="5 13" id="KW-0375">Hydrogen ion transport</keyword>
<dbReference type="KEGG" id="lar:lam_523"/>
<comment type="function">
    <text evidence="10 13">F(1)F(0) ATP synthase produces ATP from ADP in the presence of a proton or sodium gradient. F-type ATPases consist of two structural domains, F(1) containing the extramembraneous catalytic core and F(0) containing the membrane proton channel, linked together by a central stalk and a peripheral stalk. During catalysis, ATP synthesis in the catalytic domain of F(1) is coupled via a rotary mechanism of the central stalk subunits to proton translocation.</text>
</comment>
<evidence type="ECO:0000313" key="16">
    <source>
        <dbReference type="EMBL" id="AHA27876.1"/>
    </source>
</evidence>
<evidence type="ECO:0000256" key="5">
    <source>
        <dbReference type="ARBA" id="ARBA00022781"/>
    </source>
</evidence>
<comment type="subunit">
    <text evidence="12 13">F-type ATPases have 2 components, F(1) - the catalytic core - and F(0) - the membrane proton channel. F(1) has five subunits: alpha(3), beta(3), gamma(1), delta(1), epsilon(1). F(0) has three main subunits: a(1), b(2) and c(10-14). The alpha and beta chains form an alternating ring which encloses part of the gamma chain. F(1) is attached to F(0) by a central stalk formed by the gamma and epsilon chains, while a peripheral stalk is formed by the delta and b chains.</text>
</comment>
<evidence type="ECO:0000313" key="17">
    <source>
        <dbReference type="Proteomes" id="UP000017862"/>
    </source>
</evidence>
<evidence type="ECO:0000256" key="9">
    <source>
        <dbReference type="ARBA" id="ARBA00023310"/>
    </source>
</evidence>
<sequence>MYISDTFLVFISLVIFVFILIYIRVPYIVFSFLDARADSIRNDIFVARRLREETEAVLIEHQRRFAQVKQEASDIILSAERRVKIIEEENQKKIEKILYLRLLDLKRRMHLMELDAFRFLYDKLSVFSIEISKGIISDNINDDLNNDIFDKAIRDIDSRFN</sequence>
<dbReference type="Pfam" id="PF00430">
    <property type="entry name" value="ATP-synt_B"/>
    <property type="match status" value="1"/>
</dbReference>
<evidence type="ECO:0000256" key="6">
    <source>
        <dbReference type="ARBA" id="ARBA00022989"/>
    </source>
</evidence>
<proteinExistence type="inferred from homology"/>
<evidence type="ECO:0000256" key="8">
    <source>
        <dbReference type="ARBA" id="ARBA00023136"/>
    </source>
</evidence>
<keyword evidence="6 13" id="KW-1133">Transmembrane helix</keyword>
<comment type="subcellular location">
    <subcellularLocation>
        <location evidence="1">Cell inner membrane</location>
        <topology evidence="1">Single-pass membrane protein</topology>
    </subcellularLocation>
    <subcellularLocation>
        <location evidence="13">Cell membrane</location>
        <topology evidence="13">Single-pass membrane protein</topology>
    </subcellularLocation>
</comment>
<dbReference type="CDD" id="cd06503">
    <property type="entry name" value="ATP-synt_Fo_b"/>
    <property type="match status" value="1"/>
</dbReference>
<accession>U6B7N6</accession>
<keyword evidence="15" id="KW-0175">Coiled coil</keyword>
<dbReference type="GO" id="GO:0046933">
    <property type="term" value="F:proton-transporting ATP synthase activity, rotational mechanism"/>
    <property type="evidence" value="ECO:0007669"/>
    <property type="project" value="UniProtKB-UniRule"/>
</dbReference>
<keyword evidence="8 13" id="KW-0472">Membrane</keyword>
<feature type="transmembrane region" description="Helical" evidence="13">
    <location>
        <begin position="6"/>
        <end position="33"/>
    </location>
</feature>
<protein>
    <recommendedName>
        <fullName evidence="13">ATP synthase subunit b</fullName>
    </recommendedName>
    <alternativeName>
        <fullName evidence="13">ATP synthase F(0) sector subunit b</fullName>
    </alternativeName>
    <alternativeName>
        <fullName evidence="13">ATPase subunit I</fullName>
    </alternativeName>
    <alternativeName>
        <fullName evidence="13">F-type ATPase subunit b</fullName>
        <shortName evidence="13">F-ATPase subunit b</shortName>
    </alternativeName>
</protein>
<keyword evidence="17" id="KW-1185">Reference proteome</keyword>
<evidence type="ECO:0000256" key="14">
    <source>
        <dbReference type="RuleBase" id="RU003848"/>
    </source>
</evidence>